<reference evidence="4 5" key="1">
    <citation type="submission" date="2015-07" db="EMBL/GenBank/DDBJ databases">
        <title>Whole genome sequence of Herpetosiphon geysericola DSM 7119.</title>
        <authorList>
            <person name="Hemp J."/>
            <person name="Ward L.M."/>
            <person name="Pace L.A."/>
            <person name="Fischer W.W."/>
        </authorList>
    </citation>
    <scope>NUCLEOTIDE SEQUENCE [LARGE SCALE GENOMIC DNA]</scope>
    <source>
        <strain evidence="4 5">DSM 7119</strain>
    </source>
</reference>
<dbReference type="NCBIfam" id="NF010629">
    <property type="entry name" value="PRK14023.1"/>
    <property type="match status" value="1"/>
</dbReference>
<dbReference type="PANTHER" id="PTHR43345">
    <property type="entry name" value="3-ISOPROPYLMALATE DEHYDRATASE SMALL SUBUNIT 2-RELATED-RELATED"/>
    <property type="match status" value="1"/>
</dbReference>
<dbReference type="InterPro" id="IPR050075">
    <property type="entry name" value="LeuD"/>
</dbReference>
<comment type="catalytic activity">
    <reaction evidence="2">
        <text>(2R,3S)-3-isopropylmalate = (2S)-2-isopropylmalate</text>
        <dbReference type="Rhea" id="RHEA:32287"/>
        <dbReference type="ChEBI" id="CHEBI:1178"/>
        <dbReference type="ChEBI" id="CHEBI:35121"/>
        <dbReference type="EC" id="4.2.1.33"/>
    </reaction>
</comment>
<dbReference type="PATRIC" id="fig|70996.4.peg.2531"/>
<dbReference type="Pfam" id="PF00694">
    <property type="entry name" value="Aconitase_C"/>
    <property type="match status" value="1"/>
</dbReference>
<keyword evidence="2" id="KW-0100">Branched-chain amino acid biosynthesis</keyword>
<feature type="domain" description="Aconitase A/isopropylmalate dehydratase small subunit swivel" evidence="3">
    <location>
        <begin position="50"/>
        <end position="99"/>
    </location>
</feature>
<dbReference type="HAMAP" id="MF_01032">
    <property type="entry name" value="LeuD_type2"/>
    <property type="match status" value="1"/>
</dbReference>
<dbReference type="OrthoDB" id="9777465at2"/>
<organism evidence="4 5">
    <name type="scientific">Herpetosiphon geysericola</name>
    <dbReference type="NCBI Taxonomy" id="70996"/>
    <lineage>
        <taxon>Bacteria</taxon>
        <taxon>Bacillati</taxon>
        <taxon>Chloroflexota</taxon>
        <taxon>Chloroflexia</taxon>
        <taxon>Herpetosiphonales</taxon>
        <taxon>Herpetosiphonaceae</taxon>
        <taxon>Herpetosiphon</taxon>
    </lineage>
</organism>
<comment type="pathway">
    <text evidence="2">Amino-acid biosynthesis; L-leucine biosynthesis; L-leucine from 3-methyl-2-oxobutanoate: step 2/4.</text>
</comment>
<evidence type="ECO:0000256" key="2">
    <source>
        <dbReference type="HAMAP-Rule" id="MF_01032"/>
    </source>
</evidence>
<keyword evidence="1 2" id="KW-0456">Lyase</keyword>
<evidence type="ECO:0000313" key="4">
    <source>
        <dbReference type="EMBL" id="KPL81575.1"/>
    </source>
</evidence>
<dbReference type="AlphaFoldDB" id="A0A0P6YH09"/>
<proteinExistence type="inferred from homology"/>
<dbReference type="GO" id="GO:0009098">
    <property type="term" value="P:L-leucine biosynthetic process"/>
    <property type="evidence" value="ECO:0007669"/>
    <property type="project" value="UniProtKB-UniRule"/>
</dbReference>
<comment type="function">
    <text evidence="2">Catalyzes the isomerization between 2-isopropylmalate and 3-isopropylmalate, via the formation of 2-isopropylmaleate.</text>
</comment>
<dbReference type="UniPathway" id="UPA00048">
    <property type="reaction ID" value="UER00071"/>
</dbReference>
<evidence type="ECO:0000259" key="3">
    <source>
        <dbReference type="Pfam" id="PF00694"/>
    </source>
</evidence>
<dbReference type="RefSeq" id="WP_054536888.1">
    <property type="nucleotide sequence ID" value="NZ_LGKP01000035.1"/>
</dbReference>
<dbReference type="EMBL" id="LGKP01000035">
    <property type="protein sequence ID" value="KPL81575.1"/>
    <property type="molecule type" value="Genomic_DNA"/>
</dbReference>
<evidence type="ECO:0000313" key="5">
    <source>
        <dbReference type="Proteomes" id="UP000050277"/>
    </source>
</evidence>
<dbReference type="Gene3D" id="3.20.19.10">
    <property type="entry name" value="Aconitase, domain 4"/>
    <property type="match status" value="1"/>
</dbReference>
<sequence>MPRIWVFGNDVNTDQMVPGRYAPYMLGANDDVRRYAFIEARPDFAPNVQSGDLIIAGPNFGCGSSREYAPLALKRCGVGAIIAPLFARIFFRNALNLGIPCFTADIREQVADGDVVEFDLAAGLITNNGNQIQLPPPEGWMREVWAEGGIVPFYRRHGRFPATGA</sequence>
<dbReference type="Proteomes" id="UP000050277">
    <property type="component" value="Unassembled WGS sequence"/>
</dbReference>
<dbReference type="NCBIfam" id="TIGR02087">
    <property type="entry name" value="LEUD_arch"/>
    <property type="match status" value="1"/>
</dbReference>
<dbReference type="CDD" id="cd01577">
    <property type="entry name" value="IPMI_Swivel"/>
    <property type="match status" value="1"/>
</dbReference>
<keyword evidence="2" id="KW-0432">Leucine biosynthesis</keyword>
<keyword evidence="2" id="KW-0028">Amino-acid biosynthesis</keyword>
<comment type="subunit">
    <text evidence="2">Heterodimer of LeuC and LeuD.</text>
</comment>
<dbReference type="InterPro" id="IPR000573">
    <property type="entry name" value="AconitaseA/IPMdHydase_ssu_swvl"/>
</dbReference>
<comment type="caution">
    <text evidence="4">The sequence shown here is derived from an EMBL/GenBank/DDBJ whole genome shotgun (WGS) entry which is preliminary data.</text>
</comment>
<protein>
    <recommendedName>
        <fullName evidence="2">3-isopropylmalate dehydratase small subunit</fullName>
        <ecNumber evidence="2">4.2.1.33</ecNumber>
    </recommendedName>
    <alternativeName>
        <fullName evidence="2">Alpha-IPM isomerase</fullName>
        <shortName evidence="2">IPMI</shortName>
    </alternativeName>
    <alternativeName>
        <fullName evidence="2">Isopropylmalate isomerase</fullName>
    </alternativeName>
</protein>
<gene>
    <name evidence="2" type="primary">leuD</name>
    <name evidence="4" type="ORF">SE18_23500</name>
</gene>
<comment type="similarity">
    <text evidence="2">Belongs to the LeuD family. LeuD type 2 subfamily.</text>
</comment>
<name>A0A0P6YH09_9CHLR</name>
<evidence type="ECO:0000256" key="1">
    <source>
        <dbReference type="ARBA" id="ARBA00023239"/>
    </source>
</evidence>
<dbReference type="EC" id="4.2.1.33" evidence="2"/>
<dbReference type="STRING" id="70996.SE18_23500"/>
<dbReference type="PANTHER" id="PTHR43345:SF10">
    <property type="entry name" value="3-ISOPROPYLMALATE DEHYDRATASE SMALL SUBUNIT 1"/>
    <property type="match status" value="1"/>
</dbReference>
<dbReference type="InterPro" id="IPR015928">
    <property type="entry name" value="Aconitase/3IPM_dehydase_swvl"/>
</dbReference>
<dbReference type="SUPFAM" id="SSF52016">
    <property type="entry name" value="LeuD/IlvD-like"/>
    <property type="match status" value="1"/>
</dbReference>
<dbReference type="GO" id="GO:0003861">
    <property type="term" value="F:3-isopropylmalate dehydratase activity"/>
    <property type="evidence" value="ECO:0007669"/>
    <property type="project" value="UniProtKB-UniRule"/>
</dbReference>
<dbReference type="InterPro" id="IPR011827">
    <property type="entry name" value="LeuD_type2/HacB/DmdB"/>
</dbReference>
<keyword evidence="5" id="KW-1185">Reference proteome</keyword>
<dbReference type="InterPro" id="IPR033940">
    <property type="entry name" value="IPMI_Swivel"/>
</dbReference>
<accession>A0A0P6YH09</accession>